<dbReference type="OrthoDB" id="2692435at2759"/>
<dbReference type="Proteomes" id="UP000053593">
    <property type="component" value="Unassembled WGS sequence"/>
</dbReference>
<dbReference type="AlphaFoldDB" id="A0A0D0BJ64"/>
<keyword evidence="2" id="KW-1185">Reference proteome</keyword>
<protein>
    <submittedName>
        <fullName evidence="1">Uncharacterized protein</fullName>
    </submittedName>
</protein>
<name>A0A0D0BJ64_9AGAR</name>
<proteinExistence type="predicted"/>
<evidence type="ECO:0000313" key="1">
    <source>
        <dbReference type="EMBL" id="KIK54801.1"/>
    </source>
</evidence>
<feature type="non-terminal residue" evidence="1">
    <location>
        <position position="1"/>
    </location>
</feature>
<dbReference type="EMBL" id="KN834812">
    <property type="protein sequence ID" value="KIK54801.1"/>
    <property type="molecule type" value="Genomic_DNA"/>
</dbReference>
<dbReference type="HOGENOM" id="CLU_1492516_0_0_1"/>
<gene>
    <name evidence="1" type="ORF">GYMLUDRAFT_176523</name>
</gene>
<organism evidence="1 2">
    <name type="scientific">Collybiopsis luxurians FD-317 M1</name>
    <dbReference type="NCBI Taxonomy" id="944289"/>
    <lineage>
        <taxon>Eukaryota</taxon>
        <taxon>Fungi</taxon>
        <taxon>Dikarya</taxon>
        <taxon>Basidiomycota</taxon>
        <taxon>Agaricomycotina</taxon>
        <taxon>Agaricomycetes</taxon>
        <taxon>Agaricomycetidae</taxon>
        <taxon>Agaricales</taxon>
        <taxon>Marasmiineae</taxon>
        <taxon>Omphalotaceae</taxon>
        <taxon>Collybiopsis</taxon>
        <taxon>Collybiopsis luxurians</taxon>
    </lineage>
</organism>
<sequence length="181" mass="20545">MTESSYKIDVLPKLIDDGSNWHSWKEKVYTNIISKPGLQRHINRNGKWYTSTLDTAVPLTDNNLEKLEEQIDTYHQCEAQIKDIIYKCLSESTLNSIKGARSAHTAWVTLCGLFEKKGDLIHTSLLATLQATRCSEDDDLRAHLNKMDNIRQSLTAMGQPLPDGTYIAYLKLSIPESYQSI</sequence>
<dbReference type="Pfam" id="PF14223">
    <property type="entry name" value="Retrotran_gag_2"/>
    <property type="match status" value="1"/>
</dbReference>
<reference evidence="1 2" key="1">
    <citation type="submission" date="2014-04" db="EMBL/GenBank/DDBJ databases">
        <title>Evolutionary Origins and Diversification of the Mycorrhizal Mutualists.</title>
        <authorList>
            <consortium name="DOE Joint Genome Institute"/>
            <consortium name="Mycorrhizal Genomics Consortium"/>
            <person name="Kohler A."/>
            <person name="Kuo A."/>
            <person name="Nagy L.G."/>
            <person name="Floudas D."/>
            <person name="Copeland A."/>
            <person name="Barry K.W."/>
            <person name="Cichocki N."/>
            <person name="Veneault-Fourrey C."/>
            <person name="LaButti K."/>
            <person name="Lindquist E.A."/>
            <person name="Lipzen A."/>
            <person name="Lundell T."/>
            <person name="Morin E."/>
            <person name="Murat C."/>
            <person name="Riley R."/>
            <person name="Ohm R."/>
            <person name="Sun H."/>
            <person name="Tunlid A."/>
            <person name="Henrissat B."/>
            <person name="Grigoriev I.V."/>
            <person name="Hibbett D.S."/>
            <person name="Martin F."/>
        </authorList>
    </citation>
    <scope>NUCLEOTIDE SEQUENCE [LARGE SCALE GENOMIC DNA]</scope>
    <source>
        <strain evidence="1 2">FD-317 M1</strain>
    </source>
</reference>
<evidence type="ECO:0000313" key="2">
    <source>
        <dbReference type="Proteomes" id="UP000053593"/>
    </source>
</evidence>
<accession>A0A0D0BJ64</accession>